<proteinExistence type="predicted"/>
<dbReference type="Proteomes" id="UP000324800">
    <property type="component" value="Unassembled WGS sequence"/>
</dbReference>
<organism evidence="2 3">
    <name type="scientific">Streblomastix strix</name>
    <dbReference type="NCBI Taxonomy" id="222440"/>
    <lineage>
        <taxon>Eukaryota</taxon>
        <taxon>Metamonada</taxon>
        <taxon>Preaxostyla</taxon>
        <taxon>Oxymonadida</taxon>
        <taxon>Streblomastigidae</taxon>
        <taxon>Streblomastix</taxon>
    </lineage>
</organism>
<comment type="caution">
    <text evidence="2">The sequence shown here is derived from an EMBL/GenBank/DDBJ whole genome shotgun (WGS) entry which is preliminary data.</text>
</comment>
<evidence type="ECO:0000313" key="3">
    <source>
        <dbReference type="Proteomes" id="UP000324800"/>
    </source>
</evidence>
<reference evidence="2 3" key="1">
    <citation type="submission" date="2019-03" db="EMBL/GenBank/DDBJ databases">
        <title>Single cell metagenomics reveals metabolic interactions within the superorganism composed of flagellate Streblomastix strix and complex community of Bacteroidetes bacteria on its surface.</title>
        <authorList>
            <person name="Treitli S.C."/>
            <person name="Kolisko M."/>
            <person name="Husnik F."/>
            <person name="Keeling P."/>
            <person name="Hampl V."/>
        </authorList>
    </citation>
    <scope>NUCLEOTIDE SEQUENCE [LARGE SCALE GENOMIC DNA]</scope>
    <source>
        <strain evidence="2">ST1C</strain>
    </source>
</reference>
<accession>A0A5J4V5V9</accession>
<sequence length="71" mass="7897">MVAVSCWTWTVHDSFMIYQEELDIDLDENKGDYCYICNDDDKKEVRLGGGGIDGFNQGNDLEGRTGGGISE</sequence>
<dbReference type="EMBL" id="SNRW01009456">
    <property type="protein sequence ID" value="KAA6377977.1"/>
    <property type="molecule type" value="Genomic_DNA"/>
</dbReference>
<protein>
    <submittedName>
        <fullName evidence="2">Uncharacterized protein</fullName>
    </submittedName>
</protein>
<dbReference type="AlphaFoldDB" id="A0A5J4V5V9"/>
<feature type="region of interest" description="Disordered" evidence="1">
    <location>
        <begin position="49"/>
        <end position="71"/>
    </location>
</feature>
<evidence type="ECO:0000313" key="2">
    <source>
        <dbReference type="EMBL" id="KAA6377977.1"/>
    </source>
</evidence>
<gene>
    <name evidence="2" type="ORF">EZS28_026497</name>
</gene>
<evidence type="ECO:0000256" key="1">
    <source>
        <dbReference type="SAM" id="MobiDB-lite"/>
    </source>
</evidence>
<name>A0A5J4V5V9_9EUKA</name>